<name>A0A1Y2IX20_TRAC3</name>
<dbReference type="AlphaFoldDB" id="A0A1Y2IX20"/>
<protein>
    <submittedName>
        <fullName evidence="1">Uncharacterized protein</fullName>
    </submittedName>
</protein>
<evidence type="ECO:0000313" key="2">
    <source>
        <dbReference type="Proteomes" id="UP000193067"/>
    </source>
</evidence>
<gene>
    <name evidence="1" type="ORF">PYCCODRAFT_1160829</name>
</gene>
<organism evidence="1 2">
    <name type="scientific">Trametes coccinea (strain BRFM310)</name>
    <name type="common">Pycnoporus coccineus</name>
    <dbReference type="NCBI Taxonomy" id="1353009"/>
    <lineage>
        <taxon>Eukaryota</taxon>
        <taxon>Fungi</taxon>
        <taxon>Dikarya</taxon>
        <taxon>Basidiomycota</taxon>
        <taxon>Agaricomycotina</taxon>
        <taxon>Agaricomycetes</taxon>
        <taxon>Polyporales</taxon>
        <taxon>Polyporaceae</taxon>
        <taxon>Trametes</taxon>
    </lineage>
</organism>
<dbReference type="Proteomes" id="UP000193067">
    <property type="component" value="Unassembled WGS sequence"/>
</dbReference>
<evidence type="ECO:0000313" key="1">
    <source>
        <dbReference type="EMBL" id="OSD05637.1"/>
    </source>
</evidence>
<reference evidence="1 2" key="1">
    <citation type="journal article" date="2015" name="Biotechnol. Biofuels">
        <title>Enhanced degradation of softwood versus hardwood by the white-rot fungus Pycnoporus coccineus.</title>
        <authorList>
            <person name="Couturier M."/>
            <person name="Navarro D."/>
            <person name="Chevret D."/>
            <person name="Henrissat B."/>
            <person name="Piumi F."/>
            <person name="Ruiz-Duenas F.J."/>
            <person name="Martinez A.T."/>
            <person name="Grigoriev I.V."/>
            <person name="Riley R."/>
            <person name="Lipzen A."/>
            <person name="Berrin J.G."/>
            <person name="Master E.R."/>
            <person name="Rosso M.N."/>
        </authorList>
    </citation>
    <scope>NUCLEOTIDE SEQUENCE [LARGE SCALE GENOMIC DNA]</scope>
    <source>
        <strain evidence="1 2">BRFM310</strain>
    </source>
</reference>
<dbReference type="EMBL" id="KZ084092">
    <property type="protein sequence ID" value="OSD05637.1"/>
    <property type="molecule type" value="Genomic_DNA"/>
</dbReference>
<proteinExistence type="predicted"/>
<keyword evidence="2" id="KW-1185">Reference proteome</keyword>
<accession>A0A1Y2IX20</accession>
<sequence>MHVRARPNRALHPSFRLVREGCSGWGSRASSVAGLGSWSAPLVLRASYDVRASGPAGARGSCSAAIREGVGERLLCRARWRASEREHPTSVCRFWASARSWGLEQEQGGVGRTGDDVTDGAASARGCFDDVRFVRRGRKLPLSFLMASVVAIEVPLEALDRVQRCPTLSLAGPGCSVPTFLPACAYAH</sequence>